<keyword evidence="5 8" id="KW-0812">Transmembrane</keyword>
<keyword evidence="3" id="KW-1003">Cell membrane</keyword>
<protein>
    <recommendedName>
        <fullName evidence="13">Amino acid transporter transmembrane domain-containing protein</fullName>
    </recommendedName>
</protein>
<feature type="transmembrane region" description="Helical" evidence="8">
    <location>
        <begin position="215"/>
        <end position="238"/>
    </location>
</feature>
<dbReference type="PANTHER" id="PTHR32195">
    <property type="entry name" value="OS07G0662800 PROTEIN"/>
    <property type="match status" value="1"/>
</dbReference>
<reference evidence="11" key="2">
    <citation type="submission" date="2021-11" db="EMBL/GenBank/DDBJ databases">
        <authorList>
            <consortium name="Genoscope - CEA"/>
            <person name="William W."/>
        </authorList>
    </citation>
    <scope>NUCLEOTIDE SEQUENCE</scope>
</reference>
<keyword evidence="9" id="KW-0732">Signal</keyword>
<feature type="transmembrane region" description="Helical" evidence="8">
    <location>
        <begin position="183"/>
        <end position="203"/>
    </location>
</feature>
<evidence type="ECO:0000256" key="3">
    <source>
        <dbReference type="ARBA" id="ARBA00022475"/>
    </source>
</evidence>
<evidence type="ECO:0000256" key="7">
    <source>
        <dbReference type="ARBA" id="ARBA00023136"/>
    </source>
</evidence>
<dbReference type="EMBL" id="HBIW01011702">
    <property type="protein sequence ID" value="CAE0694597.1"/>
    <property type="molecule type" value="Transcribed_RNA"/>
</dbReference>
<dbReference type="Pfam" id="PF03222">
    <property type="entry name" value="Trp_Tyr_perm"/>
    <property type="match status" value="1"/>
</dbReference>
<evidence type="ECO:0000313" key="11">
    <source>
        <dbReference type="EMBL" id="CAH0378728.1"/>
    </source>
</evidence>
<keyword evidence="6 8" id="KW-1133">Transmembrane helix</keyword>
<feature type="transmembrane region" description="Helical" evidence="8">
    <location>
        <begin position="334"/>
        <end position="351"/>
    </location>
</feature>
<evidence type="ECO:0000256" key="2">
    <source>
        <dbReference type="ARBA" id="ARBA00022448"/>
    </source>
</evidence>
<dbReference type="AlphaFoldDB" id="A0A7S3ZUW0"/>
<dbReference type="GO" id="GO:0003333">
    <property type="term" value="P:amino acid transmembrane transport"/>
    <property type="evidence" value="ECO:0007669"/>
    <property type="project" value="InterPro"/>
</dbReference>
<dbReference type="InterPro" id="IPR018227">
    <property type="entry name" value="Amino_acid_transport_2"/>
</dbReference>
<evidence type="ECO:0000256" key="1">
    <source>
        <dbReference type="ARBA" id="ARBA00004429"/>
    </source>
</evidence>
<reference evidence="10" key="1">
    <citation type="submission" date="2021-01" db="EMBL/GenBank/DDBJ databases">
        <authorList>
            <person name="Corre E."/>
            <person name="Pelletier E."/>
            <person name="Niang G."/>
            <person name="Scheremetjew M."/>
            <person name="Finn R."/>
            <person name="Kale V."/>
            <person name="Holt S."/>
            <person name="Cochrane G."/>
            <person name="Meng A."/>
            <person name="Brown T."/>
            <person name="Cohen L."/>
        </authorList>
    </citation>
    <scope>NUCLEOTIDE SEQUENCE</scope>
    <source>
        <strain evidence="10">CCMP1756</strain>
    </source>
</reference>
<evidence type="ECO:0000313" key="12">
    <source>
        <dbReference type="Proteomes" id="UP000789595"/>
    </source>
</evidence>
<feature type="signal peptide" evidence="9">
    <location>
        <begin position="1"/>
        <end position="15"/>
    </location>
</feature>
<evidence type="ECO:0000313" key="10">
    <source>
        <dbReference type="EMBL" id="CAE0694597.1"/>
    </source>
</evidence>
<evidence type="ECO:0000256" key="5">
    <source>
        <dbReference type="ARBA" id="ARBA00022692"/>
    </source>
</evidence>
<keyword evidence="12" id="KW-1185">Reference proteome</keyword>
<sequence length="430" mass="43767">MRLILLALLLQPSQLFRPPPRQLSRSRLRAVPDEAPGTVLGSAALVAGTTVGAGILALPAKTLAAGLAPTATLLIGGWLFMAATGLLIAEVDLNTACVLDRDAVSINSMAEETLGDAGATAASAVFLFLHYCLLTAYVVQGGQLLGEALGGTDTLAAAPAFAASIGAPAALLPPATVERLNTVLTAGVVASFCYIVAGGISRVDPELLTRADWSAIAPALPVIPVVYVYQTVVPTLCYRLQCDLGAVRRAVLVGLTIPLCMFLAWSVVVLGSTPYVAGESIDPMALARASGDDFGTAILYFSLLAVGTSLLGFATGLVDFFGDLEGLEGDNRPPYLWAAALAPPAAIAAVFGNPSLFFAAVDLAGVYGILVLFGVVPALMAWGSRYGAAALDADEAVPEAVPGGRASLGAIAGFATAIIGLETYGRLGVG</sequence>
<feature type="transmembrane region" description="Helical" evidence="8">
    <location>
        <begin position="70"/>
        <end position="89"/>
    </location>
</feature>
<evidence type="ECO:0000256" key="6">
    <source>
        <dbReference type="ARBA" id="ARBA00022989"/>
    </source>
</evidence>
<dbReference type="PANTHER" id="PTHR32195:SF26">
    <property type="entry name" value="TRYPTOPHAN OR TYROSINE TRANSPORTER PROTEIN"/>
    <property type="match status" value="1"/>
</dbReference>
<organism evidence="10">
    <name type="scientific">Pelagomonas calceolata</name>
    <dbReference type="NCBI Taxonomy" id="35677"/>
    <lineage>
        <taxon>Eukaryota</taxon>
        <taxon>Sar</taxon>
        <taxon>Stramenopiles</taxon>
        <taxon>Ochrophyta</taxon>
        <taxon>Pelagophyceae</taxon>
        <taxon>Pelagomonadales</taxon>
        <taxon>Pelagomonadaceae</taxon>
        <taxon>Pelagomonas</taxon>
    </lineage>
</organism>
<dbReference type="Proteomes" id="UP000789595">
    <property type="component" value="Unassembled WGS sequence"/>
</dbReference>
<gene>
    <name evidence="10" type="ORF">PCAL00307_LOCUS10033</name>
    <name evidence="11" type="ORF">PECAL_6P03240</name>
</gene>
<evidence type="ECO:0000256" key="9">
    <source>
        <dbReference type="SAM" id="SignalP"/>
    </source>
</evidence>
<keyword evidence="2" id="KW-0813">Transport</keyword>
<evidence type="ECO:0008006" key="13">
    <source>
        <dbReference type="Google" id="ProtNLM"/>
    </source>
</evidence>
<proteinExistence type="predicted"/>
<keyword evidence="7 8" id="KW-0472">Membrane</keyword>
<feature type="transmembrane region" description="Helical" evidence="8">
    <location>
        <begin position="117"/>
        <end position="139"/>
    </location>
</feature>
<dbReference type="EMBL" id="CAKKNE010000006">
    <property type="protein sequence ID" value="CAH0378728.1"/>
    <property type="molecule type" value="Genomic_DNA"/>
</dbReference>
<feature type="transmembrane region" description="Helical" evidence="8">
    <location>
        <begin position="297"/>
        <end position="322"/>
    </location>
</feature>
<keyword evidence="4" id="KW-0997">Cell inner membrane</keyword>
<evidence type="ECO:0000256" key="4">
    <source>
        <dbReference type="ARBA" id="ARBA00022519"/>
    </source>
</evidence>
<name>A0A7S3ZUW0_9STRA</name>
<comment type="subcellular location">
    <subcellularLocation>
        <location evidence="1">Cell inner membrane</location>
        <topology evidence="1">Multi-pass membrane protein</topology>
    </subcellularLocation>
</comment>
<accession>A0A7S3ZUW0</accession>
<feature type="transmembrane region" description="Helical" evidence="8">
    <location>
        <begin position="250"/>
        <end position="277"/>
    </location>
</feature>
<feature type="transmembrane region" description="Helical" evidence="8">
    <location>
        <begin position="357"/>
        <end position="382"/>
    </location>
</feature>
<dbReference type="OrthoDB" id="204942at2759"/>
<feature type="chain" id="PRO_5036403999" description="Amino acid transporter transmembrane domain-containing protein" evidence="9">
    <location>
        <begin position="16"/>
        <end position="430"/>
    </location>
</feature>
<feature type="transmembrane region" description="Helical" evidence="8">
    <location>
        <begin position="39"/>
        <end position="58"/>
    </location>
</feature>
<evidence type="ECO:0000256" key="8">
    <source>
        <dbReference type="SAM" id="Phobius"/>
    </source>
</evidence>
<dbReference type="GO" id="GO:0005886">
    <property type="term" value="C:plasma membrane"/>
    <property type="evidence" value="ECO:0007669"/>
    <property type="project" value="UniProtKB-SubCell"/>
</dbReference>
<dbReference type="Gene3D" id="1.20.1740.10">
    <property type="entry name" value="Amino acid/polyamine transporter I"/>
    <property type="match status" value="1"/>
</dbReference>